<proteinExistence type="predicted"/>
<dbReference type="InterPro" id="IPR002509">
    <property type="entry name" value="NODB_dom"/>
</dbReference>
<sequence>MKRRTYLTTTSATAVGLALAGCMGGEESDEDPTDENGGDADTGNGDDDGNGGDGGGESGLVGTFDDFESIDEWEAFQDIGAIDADSERSYDGSQSMILAPDPEDGQIRARRSLDDPIDIRDVVPGLAMTADDDGIVLIQLQDEDGDYVEYSQQVMSDMPLARKNFGLTRVRGEPDLSEIMVLQIIRWFGDGDDDGDEDSRMWVDDFHFVQKPNAGKVMLQFHGGYENHHSEALPRVSEYGFPATTFVPTDRVRSDVAVEGDRLTEDQIADLANDGWTIGSHSHFGTHVRNIGPDEMEENITEPVDWLEDEGYADDGLFFAFPGSQYTESAYELVQDNYDLAFAGQTQAQGYAGNPHLCSTVSNPAPGEAADLLDWTATHGGITSLAFYQLEEEEAIEGLEETLEELDAHVEAGDLEVITPAEMADEYVH</sequence>
<dbReference type="PROSITE" id="PS51257">
    <property type="entry name" value="PROKAR_LIPOPROTEIN"/>
    <property type="match status" value="1"/>
</dbReference>
<accession>D3SV62</accession>
<evidence type="ECO:0000259" key="5">
    <source>
        <dbReference type="PROSITE" id="PS51677"/>
    </source>
</evidence>
<dbReference type="CDD" id="cd10970">
    <property type="entry name" value="CE4_DAC_u1_6s"/>
    <property type="match status" value="1"/>
</dbReference>
<reference evidence="6 8" key="2">
    <citation type="journal article" date="2012" name="BMC Genomics">
        <title>A comparative genomics perspective on the genetic content of the alkaliphilic haloarchaeon Natrialba magadii ATCC 43099T.</title>
        <authorList>
            <person name="Siddaramappa S."/>
            <person name="Challacombe J.F."/>
            <person name="Decastro R.E."/>
            <person name="Pfeiffer F."/>
            <person name="Sastre D.E."/>
            <person name="Gimenez M.I."/>
            <person name="Paggi R.A."/>
            <person name="Detter J.C."/>
            <person name="Davenport K.W."/>
            <person name="Goodwin L.A."/>
            <person name="Kyrpides N."/>
            <person name="Tapia R."/>
            <person name="Pitluck S."/>
            <person name="Lucas S."/>
            <person name="Woyke T."/>
            <person name="Maupin-Furlow J.A."/>
        </authorList>
    </citation>
    <scope>NUCLEOTIDE SEQUENCE [LARGE SCALE GENOMIC DNA]</scope>
    <source>
        <strain evidence="6">ATCC 43099</strain>
        <strain evidence="8">ATCC 43099 / DSM 3394 / CCM 3739 / CIP 104546 / IAM 13178 / JCM 8861 / NBRC 102185 / NCIMB 2190 / MS3</strain>
    </source>
</reference>
<dbReference type="GO" id="GO:0016810">
    <property type="term" value="F:hydrolase activity, acting on carbon-nitrogen (but not peptide) bonds"/>
    <property type="evidence" value="ECO:0007669"/>
    <property type="project" value="InterPro"/>
</dbReference>
<comment type="subcellular location">
    <subcellularLocation>
        <location evidence="1">Secreted</location>
    </subcellularLocation>
</comment>
<reference evidence="7 9" key="3">
    <citation type="journal article" date="2014" name="PLoS Genet.">
        <title>Phylogenetically driven sequencing of extremely halophilic archaea reveals strategies for static and dynamic osmo-response.</title>
        <authorList>
            <person name="Becker E.A."/>
            <person name="Seitzer P.M."/>
            <person name="Tritt A."/>
            <person name="Larsen D."/>
            <person name="Krusor M."/>
            <person name="Yao A.I."/>
            <person name="Wu D."/>
            <person name="Madern D."/>
            <person name="Eisen J.A."/>
            <person name="Darling A.E."/>
            <person name="Facciotti M.T."/>
        </authorList>
    </citation>
    <scope>NUCLEOTIDE SEQUENCE [LARGE SCALE GENOMIC DNA]</scope>
    <source>
        <strain evidence="9">ATCC 43099 / DSM 3394 / CCM 3739 / CIP 104546 / IAM 13178 / JCM 8861 / NBRC 102185 / NCIMB 2190 / MS3</strain>
        <strain evidence="7">MS-3</strain>
    </source>
</reference>
<dbReference type="AlphaFoldDB" id="D3SV62"/>
<dbReference type="eggNOG" id="arCOG09161">
    <property type="taxonomic scope" value="Archaea"/>
</dbReference>
<feature type="compositionally biased region" description="Acidic residues" evidence="4">
    <location>
        <begin position="26"/>
        <end position="50"/>
    </location>
</feature>
<reference evidence="6" key="4">
    <citation type="submission" date="2016-09" db="EMBL/GenBank/DDBJ databases">
        <authorList>
            <person name="Pfeiffer F."/>
        </authorList>
    </citation>
    <scope>NUCLEOTIDE SEQUENCE</scope>
    <source>
        <strain evidence="6">ATCC 43099</strain>
    </source>
</reference>
<keyword evidence="3" id="KW-0175">Coiled coil</keyword>
<dbReference type="PATRIC" id="fig|547559.17.peg.2155"/>
<dbReference type="EMBL" id="AOHS01000037">
    <property type="protein sequence ID" value="ELY29221.1"/>
    <property type="molecule type" value="Genomic_DNA"/>
</dbReference>
<dbReference type="PROSITE" id="PS51677">
    <property type="entry name" value="NODB"/>
    <property type="match status" value="1"/>
</dbReference>
<dbReference type="RefSeq" id="WP_004267551.1">
    <property type="nucleotide sequence ID" value="NC_013922.1"/>
</dbReference>
<dbReference type="HOGENOM" id="CLU_051455_0_0_2"/>
<dbReference type="Proteomes" id="UP000011543">
    <property type="component" value="Unassembled WGS sequence"/>
</dbReference>
<evidence type="ECO:0000313" key="9">
    <source>
        <dbReference type="Proteomes" id="UP000011543"/>
    </source>
</evidence>
<evidence type="ECO:0000256" key="3">
    <source>
        <dbReference type="SAM" id="Coils"/>
    </source>
</evidence>
<dbReference type="PANTHER" id="PTHR34216:SF3">
    <property type="entry name" value="POLY-BETA-1,6-N-ACETYL-D-GLUCOSAMINE N-DEACETYLASE"/>
    <property type="match status" value="1"/>
</dbReference>
<dbReference type="KEGG" id="nmg:Nmag_1899"/>
<dbReference type="EMBL" id="CP001932">
    <property type="protein sequence ID" value="ADD05470.1"/>
    <property type="molecule type" value="Genomic_DNA"/>
</dbReference>
<dbReference type="STRING" id="547559.Nmag_1899"/>
<dbReference type="Gene3D" id="3.20.20.370">
    <property type="entry name" value="Glycoside hydrolase/deacetylase"/>
    <property type="match status" value="1"/>
</dbReference>
<gene>
    <name evidence="6" type="ordered locus">Nmag_1899</name>
    <name evidence="7" type="ORF">C500_10895</name>
</gene>
<organism evidence="6 8">
    <name type="scientific">Natrialba magadii (strain ATCC 43099 / DSM 3394 / CCM 3739 / CIP 104546 / IAM 13178 / JCM 8861 / NBRC 102185 / NCIMB 2190 / MS3)</name>
    <name type="common">Natronobacterium magadii</name>
    <dbReference type="NCBI Taxonomy" id="547559"/>
    <lineage>
        <taxon>Archaea</taxon>
        <taxon>Methanobacteriati</taxon>
        <taxon>Methanobacteriota</taxon>
        <taxon>Stenosarchaea group</taxon>
        <taxon>Halobacteria</taxon>
        <taxon>Halobacteriales</taxon>
        <taxon>Natrialbaceae</taxon>
        <taxon>Natrialba</taxon>
    </lineage>
</organism>
<dbReference type="OrthoDB" id="10436at2157"/>
<dbReference type="Proteomes" id="UP000001879">
    <property type="component" value="Chromosome"/>
</dbReference>
<dbReference type="InterPro" id="IPR011330">
    <property type="entry name" value="Glyco_hydro/deAcase_b/a-brl"/>
</dbReference>
<evidence type="ECO:0000313" key="6">
    <source>
        <dbReference type="EMBL" id="ADD05470.1"/>
    </source>
</evidence>
<keyword evidence="8" id="KW-1185">Reference proteome</keyword>
<feature type="region of interest" description="Disordered" evidence="4">
    <location>
        <begin position="20"/>
        <end position="63"/>
    </location>
</feature>
<dbReference type="PANTHER" id="PTHR34216">
    <property type="match status" value="1"/>
</dbReference>
<dbReference type="GO" id="GO:0005975">
    <property type="term" value="P:carbohydrate metabolic process"/>
    <property type="evidence" value="ECO:0007669"/>
    <property type="project" value="InterPro"/>
</dbReference>
<dbReference type="PaxDb" id="547559-Nmag_1899"/>
<evidence type="ECO:0000256" key="4">
    <source>
        <dbReference type="SAM" id="MobiDB-lite"/>
    </source>
</evidence>
<keyword evidence="2" id="KW-0732">Signal</keyword>
<evidence type="ECO:0000313" key="8">
    <source>
        <dbReference type="Proteomes" id="UP000001879"/>
    </source>
</evidence>
<protein>
    <submittedName>
        <fullName evidence="6 7">Polysaccharide deacetylase</fullName>
    </submittedName>
</protein>
<dbReference type="Pfam" id="PF01522">
    <property type="entry name" value="Polysacc_deac_1"/>
    <property type="match status" value="1"/>
</dbReference>
<feature type="coiled-coil region" evidence="3">
    <location>
        <begin position="389"/>
        <end position="416"/>
    </location>
</feature>
<dbReference type="InterPro" id="IPR051398">
    <property type="entry name" value="Polysacch_Deacetylase"/>
</dbReference>
<feature type="domain" description="NodB homology" evidence="5">
    <location>
        <begin position="215"/>
        <end position="429"/>
    </location>
</feature>
<evidence type="ECO:0000256" key="1">
    <source>
        <dbReference type="ARBA" id="ARBA00004613"/>
    </source>
</evidence>
<dbReference type="GeneID" id="8824740"/>
<evidence type="ECO:0000256" key="2">
    <source>
        <dbReference type="ARBA" id="ARBA00022729"/>
    </source>
</evidence>
<name>D3SV62_NATMM</name>
<dbReference type="SUPFAM" id="SSF88713">
    <property type="entry name" value="Glycoside hydrolase/deacetylase"/>
    <property type="match status" value="1"/>
</dbReference>
<reference evidence="8" key="1">
    <citation type="submission" date="2010-02" db="EMBL/GenBank/DDBJ databases">
        <title>Complete sequence of chromosome of Natrialba magadii ATCC 43099.</title>
        <authorList>
            <consortium name="US DOE Joint Genome Institute"/>
            <person name="Lucas S."/>
            <person name="Copeland A."/>
            <person name="Lapidus A."/>
            <person name="Cheng J.-F."/>
            <person name="Bruce D."/>
            <person name="Goodwin L."/>
            <person name="Pitluck S."/>
            <person name="Davenport K."/>
            <person name="Saunders E."/>
            <person name="Detter J.C."/>
            <person name="Han C."/>
            <person name="Tapia R."/>
            <person name="Land M."/>
            <person name="Hauser L."/>
            <person name="Kyrpides N."/>
            <person name="Mikhailova N."/>
            <person name="De Castro R.E."/>
            <person name="Maupin-Furlow J.A."/>
            <person name="Woyke T."/>
        </authorList>
    </citation>
    <scope>NUCLEOTIDE SEQUENCE [LARGE SCALE GENOMIC DNA]</scope>
    <source>
        <strain evidence="8">ATCC 43099 / DSM 3394 / CCM 3739 / CIP 104546 / IAM 13178 / JCM 8861 / NBRC 102185 / NCIMB 2190 / MS3</strain>
    </source>
</reference>
<evidence type="ECO:0000313" key="7">
    <source>
        <dbReference type="EMBL" id="ELY29221.1"/>
    </source>
</evidence>
<dbReference type="GO" id="GO:0005576">
    <property type="term" value="C:extracellular region"/>
    <property type="evidence" value="ECO:0007669"/>
    <property type="project" value="UniProtKB-SubCell"/>
</dbReference>